<keyword evidence="1" id="KW-0472">Membrane</keyword>
<dbReference type="RefSeq" id="WP_094375650.1">
    <property type="nucleotide sequence ID" value="NZ_NOKA02000013.1"/>
</dbReference>
<reference evidence="3" key="3">
    <citation type="submission" date="2018-07" db="EMBL/GenBank/DDBJ databases">
        <authorList>
            <person name="Quirk P.G."/>
            <person name="Krulwich T.A."/>
        </authorList>
    </citation>
    <scope>NUCLEOTIDE SEQUENCE</scope>
    <source>
        <strain evidence="3">CCRI-19302</strain>
    </source>
</reference>
<reference evidence="2 5" key="2">
    <citation type="submission" date="2018-05" db="EMBL/GenBank/DDBJ databases">
        <title>Genomic Encyclopedia of Type Strains, Phase IV (KMG-IV): sequencing the most valuable type-strain genomes for metagenomic binning, comparative biology and taxonomic classification.</title>
        <authorList>
            <person name="Goeker M."/>
        </authorList>
    </citation>
    <scope>NUCLEOTIDE SEQUENCE [LARGE SCALE GENOMIC DNA]</scope>
    <source>
        <strain evidence="2 5">DSM 28816</strain>
    </source>
</reference>
<evidence type="ECO:0000313" key="3">
    <source>
        <dbReference type="EMBL" id="RDY31577.1"/>
    </source>
</evidence>
<reference evidence="3 4" key="1">
    <citation type="journal article" date="2017" name="Genome Announc.">
        <title>Draft Genome Sequence of a Sporulating and Motile Strain of Lachnotalea glycerini Isolated from Water in Quebec City, Canada.</title>
        <authorList>
            <person name="Maheux A.F."/>
            <person name="Boudreau D.K."/>
            <person name="Berube E."/>
            <person name="Boissinot M."/>
            <person name="Raymond F."/>
            <person name="Brodeur S."/>
            <person name="Corbeil J."/>
            <person name="Isabel S."/>
            <person name="Omar R.F."/>
            <person name="Bergeron M.G."/>
        </authorList>
    </citation>
    <scope>NUCLEOTIDE SEQUENCE [LARGE SCALE GENOMIC DNA]</scope>
    <source>
        <strain evidence="3 4">CCRI-19302</strain>
    </source>
</reference>
<dbReference type="EMBL" id="QICS01000013">
    <property type="protein sequence ID" value="PXV86250.1"/>
    <property type="molecule type" value="Genomic_DNA"/>
</dbReference>
<dbReference type="Proteomes" id="UP000216411">
    <property type="component" value="Unassembled WGS sequence"/>
</dbReference>
<feature type="transmembrane region" description="Helical" evidence="1">
    <location>
        <begin position="63"/>
        <end position="87"/>
    </location>
</feature>
<organism evidence="2 5">
    <name type="scientific">Lachnotalea glycerini</name>
    <dbReference type="NCBI Taxonomy" id="1763509"/>
    <lineage>
        <taxon>Bacteria</taxon>
        <taxon>Bacillati</taxon>
        <taxon>Bacillota</taxon>
        <taxon>Clostridia</taxon>
        <taxon>Lachnospirales</taxon>
        <taxon>Lachnospiraceae</taxon>
        <taxon>Lachnotalea</taxon>
    </lineage>
</organism>
<accession>A0A255IGC4</accession>
<protein>
    <submittedName>
        <fullName evidence="2">Uncharacterized protein</fullName>
    </submittedName>
</protein>
<comment type="caution">
    <text evidence="2">The sequence shown here is derived from an EMBL/GenBank/DDBJ whole genome shotgun (WGS) entry which is preliminary data.</text>
</comment>
<evidence type="ECO:0000256" key="1">
    <source>
        <dbReference type="SAM" id="Phobius"/>
    </source>
</evidence>
<feature type="transmembrane region" description="Helical" evidence="1">
    <location>
        <begin position="36"/>
        <end position="57"/>
    </location>
</feature>
<proteinExistence type="predicted"/>
<name>A0A255IGC4_9FIRM</name>
<gene>
    <name evidence="2" type="ORF">C8E03_11335</name>
    <name evidence="3" type="ORF">CG710_008925</name>
</gene>
<dbReference type="EMBL" id="NOKA02000013">
    <property type="protein sequence ID" value="RDY31577.1"/>
    <property type="molecule type" value="Genomic_DNA"/>
</dbReference>
<evidence type="ECO:0000313" key="4">
    <source>
        <dbReference type="Proteomes" id="UP000216411"/>
    </source>
</evidence>
<keyword evidence="1" id="KW-0812">Transmembrane</keyword>
<evidence type="ECO:0000313" key="2">
    <source>
        <dbReference type="EMBL" id="PXV86250.1"/>
    </source>
</evidence>
<keyword evidence="4" id="KW-1185">Reference proteome</keyword>
<dbReference type="AlphaFoldDB" id="A0A255IGC4"/>
<dbReference type="Proteomes" id="UP000247523">
    <property type="component" value="Unassembled WGS sequence"/>
</dbReference>
<evidence type="ECO:0000313" key="5">
    <source>
        <dbReference type="Proteomes" id="UP000247523"/>
    </source>
</evidence>
<sequence length="178" mass="21174">MEFEIIVDQTEKRFKKTYKSGIKYWIKHDRMIGKTLLNIVNIASALLVLISIILFILDPHNYIVPLKFLVCAVLYFFITPVLFKYLIYAIHKKELKCNLKMSFSQHEYIIYHLTHKVKIPYNEIKKLVETEQFLLLYPILSSDRKKRGKQAALFLSTYIFSNQQLELLKEWINQDIAV</sequence>
<keyword evidence="1" id="KW-1133">Transmembrane helix</keyword>